<dbReference type="AlphaFoldDB" id="A0A4Z2GIH9"/>
<dbReference type="EMBL" id="SRLO01000519">
    <property type="protein sequence ID" value="TNN53317.1"/>
    <property type="molecule type" value="Genomic_DNA"/>
</dbReference>
<evidence type="ECO:0000313" key="4">
    <source>
        <dbReference type="Proteomes" id="UP000314294"/>
    </source>
</evidence>
<reference evidence="3 4" key="1">
    <citation type="submission" date="2019-03" db="EMBL/GenBank/DDBJ databases">
        <title>First draft genome of Liparis tanakae, snailfish: a comprehensive survey of snailfish specific genes.</title>
        <authorList>
            <person name="Kim W."/>
            <person name="Song I."/>
            <person name="Jeong J.-H."/>
            <person name="Kim D."/>
            <person name="Kim S."/>
            <person name="Ryu S."/>
            <person name="Song J.Y."/>
            <person name="Lee S.K."/>
        </authorList>
    </citation>
    <scope>NUCLEOTIDE SEQUENCE [LARGE SCALE GENOMIC DNA]</scope>
    <source>
        <tissue evidence="3">Muscle</tissue>
    </source>
</reference>
<feature type="coiled-coil region" evidence="1">
    <location>
        <begin position="10"/>
        <end position="58"/>
    </location>
</feature>
<gene>
    <name evidence="3" type="primary">CCDC170</name>
    <name evidence="3" type="ORF">EYF80_036471</name>
</gene>
<evidence type="ECO:0000313" key="3">
    <source>
        <dbReference type="EMBL" id="TNN53317.1"/>
    </source>
</evidence>
<name>A0A4Z2GIH9_9TELE</name>
<feature type="compositionally biased region" description="Low complexity" evidence="2">
    <location>
        <begin position="430"/>
        <end position="444"/>
    </location>
</feature>
<accession>A0A4Z2GIH9</accession>
<dbReference type="PANTHER" id="PTHR18863">
    <property type="entry name" value="TSEC-2-RELATED"/>
    <property type="match status" value="1"/>
</dbReference>
<feature type="region of interest" description="Disordered" evidence="2">
    <location>
        <begin position="331"/>
        <end position="350"/>
    </location>
</feature>
<evidence type="ECO:0000256" key="2">
    <source>
        <dbReference type="SAM" id="MobiDB-lite"/>
    </source>
</evidence>
<comment type="caution">
    <text evidence="3">The sequence shown here is derived from an EMBL/GenBank/DDBJ whole genome shotgun (WGS) entry which is preliminary data.</text>
</comment>
<feature type="compositionally biased region" description="Basic and acidic residues" evidence="2">
    <location>
        <begin position="336"/>
        <end position="350"/>
    </location>
</feature>
<dbReference type="OrthoDB" id="5832575at2759"/>
<keyword evidence="1" id="KW-0175">Coiled coil</keyword>
<feature type="region of interest" description="Disordered" evidence="2">
    <location>
        <begin position="254"/>
        <end position="273"/>
    </location>
</feature>
<proteinExistence type="predicted"/>
<dbReference type="InterPro" id="IPR039139">
    <property type="entry name" value="CCDC170-like"/>
</dbReference>
<dbReference type="Proteomes" id="UP000314294">
    <property type="component" value="Unassembled WGS sequence"/>
</dbReference>
<keyword evidence="4" id="KW-1185">Reference proteome</keyword>
<dbReference type="PANTHER" id="PTHR18863:SF4">
    <property type="entry name" value="COILED-COIL DOMAIN-CONTAINING PROTEIN 170"/>
    <property type="match status" value="1"/>
</dbReference>
<feature type="coiled-coil region" evidence="1">
    <location>
        <begin position="90"/>
        <end position="145"/>
    </location>
</feature>
<feature type="region of interest" description="Disordered" evidence="2">
    <location>
        <begin position="422"/>
        <end position="452"/>
    </location>
</feature>
<evidence type="ECO:0000256" key="1">
    <source>
        <dbReference type="SAM" id="Coils"/>
    </source>
</evidence>
<sequence>MERGTLVERLDASKKVVEAARRESRCLEKQVQELEEKLQRSHRETRAAEEKMQKFLQNVAGLLPGKREDAPLLTKEEVLHNLNEVCNKSLSVMEARLHQASEQLSEQAELGLRALQRAQLAEQQVQDLRERLRGLEAELQAADVQRDGLRLHRQHVGKEVRREEAPRPGDEFLEQLSEAMRVESVAVDLGFDMRLKLTLKRAEQLVKQEAAALVESRSLTYSLQRKFKLQKDQLESKALHVQLLRNKVSELEEEEKKRRCSASAGERDDAHLETRRLKRKVERLQGDLKAAERSNAELEAQLVPASELKMRVVEQDRALQNQNQRLEQLDAVSSDLRSREQQSRADQRQLDGLRRSLSQLSDRERELVDFRMVVSQMLDLDATALDLTSYDIIKSLEGLLHTYHHHLHHHHHPGNMAWHCPAHQGPEVQDLPSSSSFDLPPSGSAPLHEAQI</sequence>
<protein>
    <submittedName>
        <fullName evidence="3">Coiled-coil domain-containing protein 170</fullName>
    </submittedName>
</protein>
<organism evidence="3 4">
    <name type="scientific">Liparis tanakae</name>
    <name type="common">Tanaka's snailfish</name>
    <dbReference type="NCBI Taxonomy" id="230148"/>
    <lineage>
        <taxon>Eukaryota</taxon>
        <taxon>Metazoa</taxon>
        <taxon>Chordata</taxon>
        <taxon>Craniata</taxon>
        <taxon>Vertebrata</taxon>
        <taxon>Euteleostomi</taxon>
        <taxon>Actinopterygii</taxon>
        <taxon>Neopterygii</taxon>
        <taxon>Teleostei</taxon>
        <taxon>Neoteleostei</taxon>
        <taxon>Acanthomorphata</taxon>
        <taxon>Eupercaria</taxon>
        <taxon>Perciformes</taxon>
        <taxon>Cottioidei</taxon>
        <taxon>Cottales</taxon>
        <taxon>Liparidae</taxon>
        <taxon>Liparis</taxon>
    </lineage>
</organism>